<evidence type="ECO:0000256" key="8">
    <source>
        <dbReference type="SAM" id="Phobius"/>
    </source>
</evidence>
<dbReference type="InterPro" id="IPR011006">
    <property type="entry name" value="CheY-like_superfamily"/>
</dbReference>
<dbReference type="InterPro" id="IPR003660">
    <property type="entry name" value="HAMP_dom"/>
</dbReference>
<dbReference type="InterPro" id="IPR036890">
    <property type="entry name" value="HATPase_C_sf"/>
</dbReference>
<dbReference type="InterPro" id="IPR004358">
    <property type="entry name" value="Sig_transdc_His_kin-like_C"/>
</dbReference>
<accession>A0A9J6PW59</accession>
<comment type="subcellular location">
    <subcellularLocation>
        <location evidence="2">Membrane</location>
    </subcellularLocation>
</comment>
<evidence type="ECO:0000256" key="2">
    <source>
        <dbReference type="ARBA" id="ARBA00004370"/>
    </source>
</evidence>
<dbReference type="PRINTS" id="PR00344">
    <property type="entry name" value="BCTRLSENSOR"/>
</dbReference>
<evidence type="ECO:0000256" key="4">
    <source>
        <dbReference type="ARBA" id="ARBA00022553"/>
    </source>
</evidence>
<dbReference type="SMART" id="SM00448">
    <property type="entry name" value="REC"/>
    <property type="match status" value="1"/>
</dbReference>
<dbReference type="EC" id="2.7.13.3" evidence="3"/>
<keyword evidence="8" id="KW-0812">Transmembrane</keyword>
<dbReference type="Pfam" id="PF00672">
    <property type="entry name" value="HAMP"/>
    <property type="match status" value="1"/>
</dbReference>
<comment type="caution">
    <text evidence="12">The sequence shown here is derived from an EMBL/GenBank/DDBJ whole genome shotgun (WGS) entry which is preliminary data.</text>
</comment>
<evidence type="ECO:0000259" key="11">
    <source>
        <dbReference type="PROSITE" id="PS50885"/>
    </source>
</evidence>
<dbReference type="PROSITE" id="PS50109">
    <property type="entry name" value="HIS_KIN"/>
    <property type="match status" value="1"/>
</dbReference>
<dbReference type="Pfam" id="PF12860">
    <property type="entry name" value="PAS_7"/>
    <property type="match status" value="1"/>
</dbReference>
<evidence type="ECO:0000256" key="5">
    <source>
        <dbReference type="ARBA" id="ARBA00022679"/>
    </source>
</evidence>
<dbReference type="CDD" id="cd06225">
    <property type="entry name" value="HAMP"/>
    <property type="match status" value="1"/>
</dbReference>
<evidence type="ECO:0000256" key="6">
    <source>
        <dbReference type="ARBA" id="ARBA00022777"/>
    </source>
</evidence>
<dbReference type="SUPFAM" id="SSF55874">
    <property type="entry name" value="ATPase domain of HSP90 chaperone/DNA topoisomerase II/histidine kinase"/>
    <property type="match status" value="1"/>
</dbReference>
<dbReference type="SUPFAM" id="SSF52172">
    <property type="entry name" value="CheY-like"/>
    <property type="match status" value="1"/>
</dbReference>
<dbReference type="GO" id="GO:0016020">
    <property type="term" value="C:membrane"/>
    <property type="evidence" value="ECO:0007669"/>
    <property type="project" value="UniProtKB-SubCell"/>
</dbReference>
<evidence type="ECO:0000256" key="1">
    <source>
        <dbReference type="ARBA" id="ARBA00000085"/>
    </source>
</evidence>
<dbReference type="InterPro" id="IPR036097">
    <property type="entry name" value="HisK_dim/P_sf"/>
</dbReference>
<dbReference type="PROSITE" id="PS50885">
    <property type="entry name" value="HAMP"/>
    <property type="match status" value="1"/>
</dbReference>
<dbReference type="PROSITE" id="PS50110">
    <property type="entry name" value="RESPONSE_REGULATORY"/>
    <property type="match status" value="1"/>
</dbReference>
<reference evidence="12" key="1">
    <citation type="submission" date="2022-09" db="EMBL/GenBank/DDBJ databases">
        <title>Winslowiella arboricola sp. nov., isolated from bleeding cankers on broadleaf hosts.</title>
        <authorList>
            <person name="Brady C."/>
            <person name="Kaur S."/>
            <person name="Crampton B."/>
            <person name="Maddock D."/>
            <person name="Arnold D."/>
            <person name="Denman S."/>
        </authorList>
    </citation>
    <scope>NUCLEOTIDE SEQUENCE</scope>
    <source>
        <strain evidence="12">BAC 15a-03b</strain>
    </source>
</reference>
<dbReference type="RefSeq" id="WP_267141945.1">
    <property type="nucleotide sequence ID" value="NZ_JAODIL010000064.1"/>
</dbReference>
<dbReference type="InterPro" id="IPR005467">
    <property type="entry name" value="His_kinase_dom"/>
</dbReference>
<keyword evidence="8" id="KW-1133">Transmembrane helix</keyword>
<dbReference type="GO" id="GO:0005524">
    <property type="term" value="F:ATP binding"/>
    <property type="evidence" value="ECO:0007669"/>
    <property type="project" value="UniProtKB-KW"/>
</dbReference>
<dbReference type="PANTHER" id="PTHR43065">
    <property type="entry name" value="SENSOR HISTIDINE KINASE"/>
    <property type="match status" value="1"/>
</dbReference>
<name>A0A9J6PW59_9GAMM</name>
<protein>
    <recommendedName>
        <fullName evidence="3">histidine kinase</fullName>
        <ecNumber evidence="3">2.7.13.3</ecNumber>
    </recommendedName>
</protein>
<dbReference type="CDD" id="cd00082">
    <property type="entry name" value="HisKA"/>
    <property type="match status" value="1"/>
</dbReference>
<feature type="domain" description="HAMP" evidence="11">
    <location>
        <begin position="317"/>
        <end position="370"/>
    </location>
</feature>
<dbReference type="Gene3D" id="1.10.287.130">
    <property type="match status" value="1"/>
</dbReference>
<comment type="catalytic activity">
    <reaction evidence="1">
        <text>ATP + protein L-histidine = ADP + protein N-phospho-L-histidine.</text>
        <dbReference type="EC" id="2.7.13.3"/>
    </reaction>
</comment>
<dbReference type="InterPro" id="IPR003594">
    <property type="entry name" value="HATPase_dom"/>
</dbReference>
<feature type="domain" description="Response regulatory" evidence="10">
    <location>
        <begin position="741"/>
        <end position="856"/>
    </location>
</feature>
<dbReference type="Pfam" id="PF00072">
    <property type="entry name" value="Response_reg"/>
    <property type="match status" value="1"/>
</dbReference>
<dbReference type="Gene3D" id="3.30.450.20">
    <property type="entry name" value="PAS domain"/>
    <property type="match status" value="1"/>
</dbReference>
<keyword evidence="8" id="KW-0472">Membrane</keyword>
<dbReference type="Gene3D" id="3.40.50.2300">
    <property type="match status" value="1"/>
</dbReference>
<organism evidence="12 13">
    <name type="scientific">Winslowiella arboricola</name>
    <dbReference type="NCBI Taxonomy" id="2978220"/>
    <lineage>
        <taxon>Bacteria</taxon>
        <taxon>Pseudomonadati</taxon>
        <taxon>Pseudomonadota</taxon>
        <taxon>Gammaproteobacteria</taxon>
        <taxon>Enterobacterales</taxon>
        <taxon>Erwiniaceae</taxon>
        <taxon>Winslowiella</taxon>
    </lineage>
</organism>
<evidence type="ECO:0000259" key="9">
    <source>
        <dbReference type="PROSITE" id="PS50109"/>
    </source>
</evidence>
<evidence type="ECO:0000256" key="7">
    <source>
        <dbReference type="PROSITE-ProRule" id="PRU00169"/>
    </source>
</evidence>
<dbReference type="Pfam" id="PF00512">
    <property type="entry name" value="HisKA"/>
    <property type="match status" value="1"/>
</dbReference>
<keyword evidence="5" id="KW-0808">Transferase</keyword>
<feature type="transmembrane region" description="Helical" evidence="8">
    <location>
        <begin position="20"/>
        <end position="40"/>
    </location>
</feature>
<dbReference type="Gene3D" id="6.10.340.10">
    <property type="match status" value="1"/>
</dbReference>
<dbReference type="Gene3D" id="3.30.565.10">
    <property type="entry name" value="Histidine kinase-like ATPase, C-terminal domain"/>
    <property type="match status" value="1"/>
</dbReference>
<sequence length="877" mass="96793">MITETVYPRRLAGARGRLLIFNLLVVAVTLMVSAVAIIGFNHAGAIQEQAQAQTLSDMTGSLALARDTANVATSAARLSQVVGALEYQSESARLRQTQRALQQSLMRIAAAPLASREPQLVSRISQRSQTLEQSVSRLLARGHQRHLQRNMMLSGLYQAQLQLHHINDIMRRDRLSQPPLPLRQQIDRLITVATRTPSPLPAIQQWRQVMQQWPQHSSNRLLNDKMQRLLATGRSLLPLAQQLADSDLAIAYHTYQIKALVAMLNEDITRYVGKVAQETTLRTAATHHELNLIILFITLFALLSLVITGFAGFYIYRNLGSNLTAIASAMTRLAQGQRDVSVPALQRRDELGDLARAFSVFARNTASLEHTSRLLKEKSNQLESTFLAMRDGFALFDGGGHLVVWNSQYPLLLGLAAQQLHRGQHYQQLLQQLAPQLALNLSHDLPEPQELRLHDGRVIELRFSPVPHRGMVNTVLERTERKALEEALVHSQKMKAVGQLTGGLAHDFNNLLAVIIGSLELIDRASLEAQSAQRISRALKAAERAAQLTQRLLAFSRKQALHPQAVQVASLAENLQELMSHSLPPGQTLAIEAQQPGWLAWIDAGQLENALINLVVNARDALGENDGEIKIRIYNQRVEISPQEKSDSVTIEVIDQGCGMSEEIRTQVFEPFFTTKAPGSGSGLGLSMVYGFVRQSGGSIHLETAPDQGTLVRLQLPRAPAQLQPTSPVTEPEPAGHQDRLVLVLDDEPDVRQTLCEQLHQLGYLTLECATGEQALRLLQQTADISMLVSDLMLPGGLNGAEVIRQAQSVNPALATLLVSGHDLRQQQQQGTLPLCERLAKPYSQSQLAQAMRRAWQRSLTVSRLPLAGESGQHTST</sequence>
<dbReference type="InterPro" id="IPR035965">
    <property type="entry name" value="PAS-like_dom_sf"/>
</dbReference>
<dbReference type="SUPFAM" id="SSF47384">
    <property type="entry name" value="Homodimeric domain of signal transducing histidine kinase"/>
    <property type="match status" value="1"/>
</dbReference>
<evidence type="ECO:0000313" key="12">
    <source>
        <dbReference type="EMBL" id="MCU5779076.1"/>
    </source>
</evidence>
<gene>
    <name evidence="12" type="ORF">N5923_16460</name>
</gene>
<dbReference type="SUPFAM" id="SSF55785">
    <property type="entry name" value="PYP-like sensor domain (PAS domain)"/>
    <property type="match status" value="1"/>
</dbReference>
<dbReference type="SMART" id="SM00387">
    <property type="entry name" value="HATPase_c"/>
    <property type="match status" value="1"/>
</dbReference>
<dbReference type="InterPro" id="IPR003661">
    <property type="entry name" value="HisK_dim/P_dom"/>
</dbReference>
<feature type="domain" description="Histidine kinase" evidence="9">
    <location>
        <begin position="503"/>
        <end position="720"/>
    </location>
</feature>
<keyword evidence="12" id="KW-0067">ATP-binding</keyword>
<keyword evidence="13" id="KW-1185">Reference proteome</keyword>
<evidence type="ECO:0000313" key="13">
    <source>
        <dbReference type="Proteomes" id="UP001064262"/>
    </source>
</evidence>
<evidence type="ECO:0000256" key="3">
    <source>
        <dbReference type="ARBA" id="ARBA00012438"/>
    </source>
</evidence>
<proteinExistence type="predicted"/>
<dbReference type="GO" id="GO:0000155">
    <property type="term" value="F:phosphorelay sensor kinase activity"/>
    <property type="evidence" value="ECO:0007669"/>
    <property type="project" value="InterPro"/>
</dbReference>
<dbReference type="Pfam" id="PF02518">
    <property type="entry name" value="HATPase_c"/>
    <property type="match status" value="1"/>
</dbReference>
<dbReference type="EMBL" id="JAODIM010000042">
    <property type="protein sequence ID" value="MCU5779076.1"/>
    <property type="molecule type" value="Genomic_DNA"/>
</dbReference>
<dbReference type="SMART" id="SM00304">
    <property type="entry name" value="HAMP"/>
    <property type="match status" value="1"/>
</dbReference>
<dbReference type="SUPFAM" id="SSF158472">
    <property type="entry name" value="HAMP domain-like"/>
    <property type="match status" value="1"/>
</dbReference>
<dbReference type="AlphaFoldDB" id="A0A9J6PW59"/>
<keyword evidence="12" id="KW-0547">Nucleotide-binding</keyword>
<dbReference type="SMART" id="SM00388">
    <property type="entry name" value="HisKA"/>
    <property type="match status" value="1"/>
</dbReference>
<keyword evidence="6" id="KW-0418">Kinase</keyword>
<dbReference type="PANTHER" id="PTHR43065:SF42">
    <property type="entry name" value="TWO-COMPONENT SENSOR PPRA"/>
    <property type="match status" value="1"/>
</dbReference>
<dbReference type="InterPro" id="IPR001789">
    <property type="entry name" value="Sig_transdc_resp-reg_receiver"/>
</dbReference>
<keyword evidence="4 7" id="KW-0597">Phosphoprotein</keyword>
<feature type="transmembrane region" description="Helical" evidence="8">
    <location>
        <begin position="292"/>
        <end position="316"/>
    </location>
</feature>
<evidence type="ECO:0000259" key="10">
    <source>
        <dbReference type="PROSITE" id="PS50110"/>
    </source>
</evidence>
<feature type="modified residue" description="4-aspartylphosphate" evidence="7">
    <location>
        <position position="791"/>
    </location>
</feature>
<dbReference type="Proteomes" id="UP001064262">
    <property type="component" value="Unassembled WGS sequence"/>
</dbReference>